<feature type="transmembrane region" description="Helical" evidence="4">
    <location>
        <begin position="20"/>
        <end position="38"/>
    </location>
</feature>
<gene>
    <name evidence="6" type="ORF">MS3_00008390</name>
</gene>
<dbReference type="InterPro" id="IPR001212">
    <property type="entry name" value="Somatomedin_B_dom"/>
</dbReference>
<evidence type="ECO:0000256" key="3">
    <source>
        <dbReference type="ARBA" id="ARBA00023180"/>
    </source>
</evidence>
<keyword evidence="4" id="KW-1133">Transmembrane helix</keyword>
<reference evidence="6" key="3">
    <citation type="submission" date="2021-06" db="EMBL/GenBank/DDBJ databases">
        <title>Chromosome-level genome assembly for S. haematobium.</title>
        <authorList>
            <person name="Stroehlein A.J."/>
        </authorList>
    </citation>
    <scope>NUCLEOTIDE SEQUENCE</scope>
</reference>
<dbReference type="PROSITE" id="PS50092">
    <property type="entry name" value="TSP1"/>
    <property type="match status" value="1"/>
</dbReference>
<dbReference type="Pfam" id="PF01033">
    <property type="entry name" value="Somatomedin_B"/>
    <property type="match status" value="1"/>
</dbReference>
<name>A0A922LW87_SCHHA</name>
<dbReference type="InterPro" id="IPR000884">
    <property type="entry name" value="TSP1_rpt"/>
</dbReference>
<keyword evidence="3" id="KW-0325">Glycoprotein</keyword>
<evidence type="ECO:0000256" key="4">
    <source>
        <dbReference type="SAM" id="Phobius"/>
    </source>
</evidence>
<accession>A0A922LW87</accession>
<dbReference type="Proteomes" id="UP000471633">
    <property type="component" value="Unassembled WGS sequence"/>
</dbReference>
<dbReference type="KEGG" id="shx:MS3_00008390"/>
<reference evidence="6" key="2">
    <citation type="journal article" date="2019" name="Gigascience">
        <title>High-quality Schistosoma haematobium genome achieved by single-molecule and long-range sequencing.</title>
        <authorList>
            <person name="Stroehlein A.J."/>
            <person name="Korhonen P.K."/>
            <person name="Chong T.M."/>
            <person name="Lim Y.L."/>
            <person name="Chan K.G."/>
            <person name="Webster B."/>
            <person name="Rollinson D."/>
            <person name="Brindley P.J."/>
            <person name="Gasser R.B."/>
            <person name="Young N.D."/>
        </authorList>
    </citation>
    <scope>NUCLEOTIDE SEQUENCE</scope>
</reference>
<sequence>MIRSVQNRLNIQFNSKFFHWVILFLFYITINQISLVISNGCLQPNGMSICCAGREKKCFVYKSTGQSSISRYYPWKKYRSVAGHSSPRDRCYCDESCVITGDCCHDYHFTCQKTKVDCTVSEWGPWTSCEYTCGQSVSTRYRQIQIKPSNNGKPCPELNETRPCIGHNCASKRFGRSGTLMVPYVYDIKAEVAHLLPVRGDVLDLTRRYDMRFDVRRKLYLGRLIKMNKTEQPEPDPYCAVYEITYSNQACQSQNLLWQFSQSRDLYPSYYYPNRYKRHNDYNGQSITFSRKSFLHKRQYSTVGNTGLNKNWEDNYSNSESWITHSALLTPGQQICVTCYPTYMREDLGYRCTGSGLPNVETRWRALRTSDCQGRFRMVSIPQRSCTCGRGVASFVFV</sequence>
<evidence type="ECO:0000256" key="2">
    <source>
        <dbReference type="ARBA" id="ARBA00023157"/>
    </source>
</evidence>
<dbReference type="GeneID" id="24597523"/>
<feature type="domain" description="SMB" evidence="5">
    <location>
        <begin position="91"/>
        <end position="111"/>
    </location>
</feature>
<organism evidence="6 7">
    <name type="scientific">Schistosoma haematobium</name>
    <name type="common">Blood fluke</name>
    <dbReference type="NCBI Taxonomy" id="6185"/>
    <lineage>
        <taxon>Eukaryota</taxon>
        <taxon>Metazoa</taxon>
        <taxon>Spiralia</taxon>
        <taxon>Lophotrochozoa</taxon>
        <taxon>Platyhelminthes</taxon>
        <taxon>Trematoda</taxon>
        <taxon>Digenea</taxon>
        <taxon>Strigeidida</taxon>
        <taxon>Schistosomatoidea</taxon>
        <taxon>Schistosomatidae</taxon>
        <taxon>Schistosoma</taxon>
    </lineage>
</organism>
<proteinExistence type="predicted"/>
<keyword evidence="4" id="KW-0472">Membrane</keyword>
<dbReference type="InterPro" id="IPR044004">
    <property type="entry name" value="TSP1_spondin_dom"/>
</dbReference>
<evidence type="ECO:0000256" key="1">
    <source>
        <dbReference type="ARBA" id="ARBA00022729"/>
    </source>
</evidence>
<dbReference type="FunFam" id="2.20.100.10:FF:000027">
    <property type="entry name" value="Thrombospondin type 1 domain containing 7A"/>
    <property type="match status" value="1"/>
</dbReference>
<dbReference type="AlphaFoldDB" id="A0A922LW87"/>
<evidence type="ECO:0000313" key="7">
    <source>
        <dbReference type="Proteomes" id="UP000471633"/>
    </source>
</evidence>
<keyword evidence="4" id="KW-0812">Transmembrane</keyword>
<keyword evidence="1" id="KW-0732">Signal</keyword>
<dbReference type="PANTHER" id="PTHR20920:SF5">
    <property type="entry name" value="SMB DOMAIN-CONTAINING PROTEIN"/>
    <property type="match status" value="1"/>
</dbReference>
<dbReference type="EMBL" id="AMPZ03000001">
    <property type="protein sequence ID" value="KAH9594787.1"/>
    <property type="molecule type" value="Genomic_DNA"/>
</dbReference>
<dbReference type="SUPFAM" id="SSF90188">
    <property type="entry name" value="Somatomedin B domain"/>
    <property type="match status" value="1"/>
</dbReference>
<dbReference type="Gene3D" id="2.20.100.10">
    <property type="entry name" value="Thrombospondin type-1 (TSP1) repeat"/>
    <property type="match status" value="1"/>
</dbReference>
<dbReference type="Gene3D" id="4.10.410.20">
    <property type="match status" value="1"/>
</dbReference>
<dbReference type="PANTHER" id="PTHR20920">
    <property type="entry name" value="RPE-SPONDIN"/>
    <property type="match status" value="1"/>
</dbReference>
<dbReference type="InterPro" id="IPR036024">
    <property type="entry name" value="Somatomedin_B-like_dom_sf"/>
</dbReference>
<comment type="caution">
    <text evidence="6">The sequence shown here is derived from an EMBL/GenBank/DDBJ whole genome shotgun (WGS) entry which is preliminary data.</text>
</comment>
<dbReference type="SUPFAM" id="SSF82895">
    <property type="entry name" value="TSP-1 type 1 repeat"/>
    <property type="match status" value="1"/>
</dbReference>
<dbReference type="RefSeq" id="XP_051073834.1">
    <property type="nucleotide sequence ID" value="XM_051216740.1"/>
</dbReference>
<keyword evidence="7" id="KW-1185">Reference proteome</keyword>
<dbReference type="InterPro" id="IPR039942">
    <property type="entry name" value="SBSPO"/>
</dbReference>
<dbReference type="Pfam" id="PF19028">
    <property type="entry name" value="TSP1_spondin"/>
    <property type="match status" value="1"/>
</dbReference>
<dbReference type="InterPro" id="IPR036383">
    <property type="entry name" value="TSP1_rpt_sf"/>
</dbReference>
<reference evidence="6" key="1">
    <citation type="journal article" date="2012" name="Nat. Genet.">
        <title>Whole-genome sequence of Schistosoma haematobium.</title>
        <authorList>
            <person name="Young N.D."/>
            <person name="Jex A.R."/>
            <person name="Li B."/>
            <person name="Liu S."/>
            <person name="Yang L."/>
            <person name="Xiong Z."/>
            <person name="Li Y."/>
            <person name="Cantacessi C."/>
            <person name="Hall R.S."/>
            <person name="Xu X."/>
            <person name="Chen F."/>
            <person name="Wu X."/>
            <person name="Zerlotini A."/>
            <person name="Oliveira G."/>
            <person name="Hofmann A."/>
            <person name="Zhang G."/>
            <person name="Fang X."/>
            <person name="Kang Y."/>
            <person name="Campbell B.E."/>
            <person name="Loukas A."/>
            <person name="Ranganathan S."/>
            <person name="Rollinson D."/>
            <person name="Rinaldi G."/>
            <person name="Brindley P.J."/>
            <person name="Yang H."/>
            <person name="Wang J."/>
            <person name="Wang J."/>
            <person name="Gasser R.B."/>
        </authorList>
    </citation>
    <scope>NUCLEOTIDE SEQUENCE</scope>
</reference>
<evidence type="ECO:0000259" key="5">
    <source>
        <dbReference type="PROSITE" id="PS00524"/>
    </source>
</evidence>
<reference evidence="6" key="4">
    <citation type="journal article" date="2022" name="PLoS Pathog.">
        <title>Chromosome-level genome of Schistosoma haematobium underpins genome-wide explorations of molecular variation.</title>
        <authorList>
            <person name="Stroehlein A.J."/>
            <person name="Korhonen P.K."/>
            <person name="Lee V.V."/>
            <person name="Ralph S.A."/>
            <person name="Mentink-Kane M."/>
            <person name="You H."/>
            <person name="McManus D.P."/>
            <person name="Tchuente L.T."/>
            <person name="Stothard J.R."/>
            <person name="Kaur P."/>
            <person name="Dudchenko O."/>
            <person name="Aiden E.L."/>
            <person name="Yang B."/>
            <person name="Yang H."/>
            <person name="Emery A.M."/>
            <person name="Webster B.L."/>
            <person name="Brindley P.J."/>
            <person name="Rollinson D."/>
            <person name="Chang B.C.H."/>
            <person name="Gasser R.B."/>
            <person name="Young N.D."/>
        </authorList>
    </citation>
    <scope>NUCLEOTIDE SEQUENCE</scope>
</reference>
<protein>
    <recommendedName>
        <fullName evidence="5">SMB domain-containing protein</fullName>
    </recommendedName>
</protein>
<dbReference type="SMART" id="SM00209">
    <property type="entry name" value="TSP1"/>
    <property type="match status" value="1"/>
</dbReference>
<evidence type="ECO:0000313" key="6">
    <source>
        <dbReference type="EMBL" id="KAH9594787.1"/>
    </source>
</evidence>
<dbReference type="PROSITE" id="PS00524">
    <property type="entry name" value="SMB_1"/>
    <property type="match status" value="1"/>
</dbReference>
<dbReference type="CTD" id="24597523"/>
<keyword evidence="2" id="KW-1015">Disulfide bond</keyword>